<dbReference type="CDD" id="cd00438">
    <property type="entry name" value="cupin_RmlC"/>
    <property type="match status" value="1"/>
</dbReference>
<dbReference type="EC" id="5.1.3.13" evidence="5"/>
<dbReference type="PANTHER" id="PTHR21047">
    <property type="entry name" value="DTDP-6-DEOXY-D-GLUCOSE-3,5 EPIMERASE"/>
    <property type="match status" value="1"/>
</dbReference>
<sequence length="202" mass="22184">MTTTMQVTPLAIEGAFAFTPPVFKDSRGLFASPYQGDVFAGQLGRPLFQVEQVSHNLSARGTLRGVHFTATPPGMAKYVYCPYGRLRDFLIDLRVGSPTFGQWVMNELDAETSRALYVPVGVGHAFVSLQDDSMCVYVMSQGYVPANELALNPLDPALGLDLPDDVELILSDRDKIAPTLAEARDRGLLPDFDTCRKLEELL</sequence>
<dbReference type="KEGG" id="sve:SVEN_5999"/>
<evidence type="ECO:0000256" key="2">
    <source>
        <dbReference type="ARBA" id="ARBA00023235"/>
    </source>
</evidence>
<dbReference type="InterPro" id="IPR014710">
    <property type="entry name" value="RmlC-like_jellyroll"/>
</dbReference>
<gene>
    <name evidence="5" type="ordered locus">SVEN_5999</name>
</gene>
<feature type="active site" description="Proton acceptor" evidence="3">
    <location>
        <position position="67"/>
    </location>
</feature>
<dbReference type="SUPFAM" id="SSF51182">
    <property type="entry name" value="RmlC-like cupins"/>
    <property type="match status" value="1"/>
</dbReference>
<feature type="active site" description="Proton donor" evidence="3">
    <location>
        <position position="137"/>
    </location>
</feature>
<evidence type="ECO:0000313" key="6">
    <source>
        <dbReference type="Proteomes" id="UP000006854"/>
    </source>
</evidence>
<dbReference type="InterPro" id="IPR000888">
    <property type="entry name" value="RmlC-like"/>
</dbReference>
<dbReference type="Proteomes" id="UP000006854">
    <property type="component" value="Chromosome"/>
</dbReference>
<evidence type="ECO:0000256" key="4">
    <source>
        <dbReference type="PIRSR" id="PIRSR600888-3"/>
    </source>
</evidence>
<dbReference type="EMBL" id="FR845719">
    <property type="protein sequence ID" value="CCA59285.1"/>
    <property type="molecule type" value="Genomic_DNA"/>
</dbReference>
<feature type="site" description="Participates in a stacking interaction with the thymidine ring of dTDP-4-oxo-6-deoxyglucose" evidence="4">
    <location>
        <position position="143"/>
    </location>
</feature>
<dbReference type="RefSeq" id="WP_015037180.1">
    <property type="nucleotide sequence ID" value="NC_018750.1"/>
</dbReference>
<protein>
    <submittedName>
        <fullName evidence="5">dTDP-4-dehydrorhamnose 3,5-epimerase</fullName>
        <ecNumber evidence="5">5.1.3.13</ecNumber>
    </submittedName>
</protein>
<dbReference type="HOGENOM" id="CLU_090940_0_0_11"/>
<keyword evidence="2 5" id="KW-0413">Isomerase</keyword>
<dbReference type="GO" id="GO:0008830">
    <property type="term" value="F:dTDP-4-dehydrorhamnose 3,5-epimerase activity"/>
    <property type="evidence" value="ECO:0007669"/>
    <property type="project" value="UniProtKB-EC"/>
</dbReference>
<dbReference type="InterPro" id="IPR011051">
    <property type="entry name" value="RmlC_Cupin_sf"/>
</dbReference>
<comment type="similarity">
    <text evidence="1">Belongs to the dTDP-4-dehydrorhamnose 3,5-epimerase family.</text>
</comment>
<name>F2RC34_STRVP</name>
<reference evidence="5 6" key="1">
    <citation type="journal article" date="2011" name="BMC Genomics">
        <title>Genome-wide analysis of the role of GlnR in Streptomyces venezuelae provides new insights into global nitrogen regulation in actinomycetes.</title>
        <authorList>
            <person name="Pullan S.T."/>
            <person name="Bibb M.J."/>
            <person name="Merrick M."/>
        </authorList>
    </citation>
    <scope>NUCLEOTIDE SEQUENCE [LARGE SCALE GENOMIC DNA]</scope>
    <source>
        <strain evidence="5">ATCC 10712</strain>
    </source>
</reference>
<dbReference type="GO" id="GO:0005829">
    <property type="term" value="C:cytosol"/>
    <property type="evidence" value="ECO:0007669"/>
    <property type="project" value="TreeGrafter"/>
</dbReference>
<dbReference type="PANTHER" id="PTHR21047:SF2">
    <property type="entry name" value="THYMIDINE DIPHOSPHO-4-KETO-RHAMNOSE 3,5-EPIMERASE"/>
    <property type="match status" value="1"/>
</dbReference>
<dbReference type="GO" id="GO:0000271">
    <property type="term" value="P:polysaccharide biosynthetic process"/>
    <property type="evidence" value="ECO:0007669"/>
    <property type="project" value="TreeGrafter"/>
</dbReference>
<dbReference type="Gene3D" id="2.60.120.10">
    <property type="entry name" value="Jelly Rolls"/>
    <property type="match status" value="1"/>
</dbReference>
<evidence type="ECO:0000313" key="5">
    <source>
        <dbReference type="EMBL" id="CCA59285.1"/>
    </source>
</evidence>
<dbReference type="eggNOG" id="COG1898">
    <property type="taxonomic scope" value="Bacteria"/>
</dbReference>
<dbReference type="Pfam" id="PF00908">
    <property type="entry name" value="dTDP_sugar_isom"/>
    <property type="match status" value="1"/>
</dbReference>
<dbReference type="AlphaFoldDB" id="F2RC34"/>
<dbReference type="STRING" id="953739.SVEN_5999"/>
<accession>F2RC34</accession>
<evidence type="ECO:0000256" key="1">
    <source>
        <dbReference type="ARBA" id="ARBA00010154"/>
    </source>
</evidence>
<keyword evidence="6" id="KW-1185">Reference proteome</keyword>
<dbReference type="GeneID" id="51866542"/>
<proteinExistence type="inferred from homology"/>
<dbReference type="GO" id="GO:0019305">
    <property type="term" value="P:dTDP-rhamnose biosynthetic process"/>
    <property type="evidence" value="ECO:0007669"/>
    <property type="project" value="TreeGrafter"/>
</dbReference>
<organism evidence="5 6">
    <name type="scientific">Streptomyces venezuelae (strain ATCC 10712 / CBS 650.69 / DSM 40230 / JCM 4526 / NBRC 13096 / PD 04745)</name>
    <dbReference type="NCBI Taxonomy" id="953739"/>
    <lineage>
        <taxon>Bacteria</taxon>
        <taxon>Bacillati</taxon>
        <taxon>Actinomycetota</taxon>
        <taxon>Actinomycetes</taxon>
        <taxon>Kitasatosporales</taxon>
        <taxon>Streptomycetaceae</taxon>
        <taxon>Streptomyces</taxon>
    </lineage>
</organism>
<dbReference type="PATRIC" id="fig|953739.5.peg.1209"/>
<evidence type="ECO:0000256" key="3">
    <source>
        <dbReference type="PIRSR" id="PIRSR600888-1"/>
    </source>
</evidence>